<dbReference type="AlphaFoldDB" id="A0AAE1FCV1"/>
<feature type="region of interest" description="Disordered" evidence="2">
    <location>
        <begin position="294"/>
        <end position="369"/>
    </location>
</feature>
<dbReference type="PANTHER" id="PTHR23310">
    <property type="entry name" value="ACYL-COA-BINDING PROTEIN, ACBP"/>
    <property type="match status" value="1"/>
</dbReference>
<dbReference type="InterPro" id="IPR035984">
    <property type="entry name" value="Acyl-CoA-binding_sf"/>
</dbReference>
<feature type="transmembrane region" description="Helical" evidence="3">
    <location>
        <begin position="445"/>
        <end position="464"/>
    </location>
</feature>
<feature type="domain" description="ACB" evidence="4">
    <location>
        <begin position="3"/>
        <end position="92"/>
    </location>
</feature>
<feature type="compositionally biased region" description="Gly residues" evidence="2">
    <location>
        <begin position="334"/>
        <end position="367"/>
    </location>
</feature>
<evidence type="ECO:0000256" key="2">
    <source>
        <dbReference type="SAM" id="MobiDB-lite"/>
    </source>
</evidence>
<name>A0AAE1FCV1_PETCI</name>
<organism evidence="5 6">
    <name type="scientific">Petrolisthes cinctipes</name>
    <name type="common">Flat porcelain crab</name>
    <dbReference type="NCBI Taxonomy" id="88211"/>
    <lineage>
        <taxon>Eukaryota</taxon>
        <taxon>Metazoa</taxon>
        <taxon>Ecdysozoa</taxon>
        <taxon>Arthropoda</taxon>
        <taxon>Crustacea</taxon>
        <taxon>Multicrustacea</taxon>
        <taxon>Malacostraca</taxon>
        <taxon>Eumalacostraca</taxon>
        <taxon>Eucarida</taxon>
        <taxon>Decapoda</taxon>
        <taxon>Pleocyemata</taxon>
        <taxon>Anomura</taxon>
        <taxon>Galatheoidea</taxon>
        <taxon>Porcellanidae</taxon>
        <taxon>Petrolisthes</taxon>
    </lineage>
</organism>
<dbReference type="Pfam" id="PF00887">
    <property type="entry name" value="ACBP"/>
    <property type="match status" value="1"/>
</dbReference>
<dbReference type="Proteomes" id="UP001286313">
    <property type="component" value="Unassembled WGS sequence"/>
</dbReference>
<feature type="compositionally biased region" description="Polar residues" evidence="2">
    <location>
        <begin position="145"/>
        <end position="155"/>
    </location>
</feature>
<reference evidence="5" key="1">
    <citation type="submission" date="2023-10" db="EMBL/GenBank/DDBJ databases">
        <title>Genome assemblies of two species of porcelain crab, Petrolisthes cinctipes and Petrolisthes manimaculis (Anomura: Porcellanidae).</title>
        <authorList>
            <person name="Angst P."/>
        </authorList>
    </citation>
    <scope>NUCLEOTIDE SEQUENCE</scope>
    <source>
        <strain evidence="5">PB745_01</strain>
        <tissue evidence="5">Gill</tissue>
    </source>
</reference>
<evidence type="ECO:0000256" key="3">
    <source>
        <dbReference type="SAM" id="Phobius"/>
    </source>
</evidence>
<feature type="compositionally biased region" description="Acidic residues" evidence="2">
    <location>
        <begin position="249"/>
        <end position="259"/>
    </location>
</feature>
<feature type="compositionally biased region" description="Low complexity" evidence="2">
    <location>
        <begin position="156"/>
        <end position="166"/>
    </location>
</feature>
<dbReference type="SUPFAM" id="SSF47027">
    <property type="entry name" value="Acyl-CoA binding protein"/>
    <property type="match status" value="1"/>
</dbReference>
<gene>
    <name evidence="5" type="ORF">Pcinc_022898</name>
</gene>
<dbReference type="GO" id="GO:0000062">
    <property type="term" value="F:fatty-acyl-CoA binding"/>
    <property type="evidence" value="ECO:0007669"/>
    <property type="project" value="InterPro"/>
</dbReference>
<dbReference type="InterPro" id="IPR014352">
    <property type="entry name" value="FERM/acyl-CoA-bd_prot_sf"/>
</dbReference>
<dbReference type="GO" id="GO:0019915">
    <property type="term" value="P:lipid storage"/>
    <property type="evidence" value="ECO:0007669"/>
    <property type="project" value="UniProtKB-ARBA"/>
</dbReference>
<proteinExistence type="predicted"/>
<dbReference type="PRINTS" id="PR00689">
    <property type="entry name" value="ACOABINDINGP"/>
</dbReference>
<dbReference type="InterPro" id="IPR000582">
    <property type="entry name" value="Acyl-CoA-binding_protein"/>
</dbReference>
<keyword evidence="3" id="KW-1133">Transmembrane helix</keyword>
<comment type="caution">
    <text evidence="5">The sequence shown here is derived from an EMBL/GenBank/DDBJ whole genome shotgun (WGS) entry which is preliminary data.</text>
</comment>
<sequence length="471" mass="50512">MTTDEKFQAAVNIIRSLPKDGPYQPSHDMMLKFYGLYKQALEGPCTDPKPAFYEVVKGYKWRAWSNLGDMTQAQAKSSYVEELKKIIETMAYTENVANFIDALGPFYEFVDIPGKKKINNNTKGLPGGEDLSDTEGNDNLPIINGSVTHQENGFESGSSASSSHVPSPSPQPPSPSHTTSTPMSLAQEHKEADRGGNISGEDDDDDDDDDDEEEEEEEEEEEVVTVEVTSHESGVTTHQVSVTTNIYSDSDDSDEEYSEPAEISPRVSPPDVTHNLIEKDEAGESDGFVMCGGGDKSHPGGLQMTPRQTSQASRFHAGRGIARTGGVFSPGHGDSQGRGGAGGSSGGGGSGGDGGSGGSGGGGGGAGSVQEDVSAQLVLVLRRLQTDMESVLHRLHNLETLTVTQHHSVCHHCQGTSGGVSVTSSSRHGEKSWWPFPELSPRSTFFLLLWPIILHGGFKLLPLIRCRRKRP</sequence>
<accession>A0AAE1FCV1</accession>
<feature type="compositionally biased region" description="Acidic residues" evidence="2">
    <location>
        <begin position="200"/>
        <end position="224"/>
    </location>
</feature>
<evidence type="ECO:0000259" key="4">
    <source>
        <dbReference type="PROSITE" id="PS51228"/>
    </source>
</evidence>
<dbReference type="GO" id="GO:0006631">
    <property type="term" value="P:fatty acid metabolic process"/>
    <property type="evidence" value="ECO:0007669"/>
    <property type="project" value="TreeGrafter"/>
</dbReference>
<dbReference type="PROSITE" id="PS00880">
    <property type="entry name" value="ACB_1"/>
    <property type="match status" value="1"/>
</dbReference>
<dbReference type="Gene3D" id="1.20.80.10">
    <property type="match status" value="1"/>
</dbReference>
<evidence type="ECO:0000256" key="1">
    <source>
        <dbReference type="ARBA" id="ARBA00023121"/>
    </source>
</evidence>
<evidence type="ECO:0000313" key="5">
    <source>
        <dbReference type="EMBL" id="KAK3871994.1"/>
    </source>
</evidence>
<dbReference type="InterPro" id="IPR022408">
    <property type="entry name" value="Acyl-CoA-binding_prot_CS"/>
</dbReference>
<dbReference type="GO" id="GO:0005737">
    <property type="term" value="C:cytoplasm"/>
    <property type="evidence" value="ECO:0007669"/>
    <property type="project" value="TreeGrafter"/>
</dbReference>
<feature type="compositionally biased region" description="Polar residues" evidence="2">
    <location>
        <begin position="227"/>
        <end position="246"/>
    </location>
</feature>
<keyword evidence="6" id="KW-1185">Reference proteome</keyword>
<keyword evidence="3" id="KW-0472">Membrane</keyword>
<dbReference type="FunFam" id="1.20.80.10:FF:000010">
    <property type="entry name" value="Acyl-CoA-binding domain-containing protein 5"/>
    <property type="match status" value="1"/>
</dbReference>
<evidence type="ECO:0000313" key="6">
    <source>
        <dbReference type="Proteomes" id="UP001286313"/>
    </source>
</evidence>
<feature type="region of interest" description="Disordered" evidence="2">
    <location>
        <begin position="117"/>
        <end position="273"/>
    </location>
</feature>
<keyword evidence="1" id="KW-0446">Lipid-binding</keyword>
<dbReference type="PANTHER" id="PTHR23310:SF77">
    <property type="entry name" value="LD25952P"/>
    <property type="match status" value="1"/>
</dbReference>
<protein>
    <recommendedName>
        <fullName evidence="4">ACB domain-containing protein</fullName>
    </recommendedName>
</protein>
<dbReference type="PROSITE" id="PS51228">
    <property type="entry name" value="ACB_2"/>
    <property type="match status" value="1"/>
</dbReference>
<keyword evidence="3" id="KW-0812">Transmembrane</keyword>
<dbReference type="EMBL" id="JAWQEG010002437">
    <property type="protein sequence ID" value="KAK3871994.1"/>
    <property type="molecule type" value="Genomic_DNA"/>
</dbReference>